<evidence type="ECO:0000313" key="4">
    <source>
        <dbReference type="Proteomes" id="UP001385499"/>
    </source>
</evidence>
<accession>A0ABU8TJ80</accession>
<evidence type="ECO:0000259" key="2">
    <source>
        <dbReference type="PROSITE" id="PS50404"/>
    </source>
</evidence>
<dbReference type="EMBL" id="JBAKIA010000005">
    <property type="protein sequence ID" value="MEJ8474220.1"/>
    <property type="molecule type" value="Genomic_DNA"/>
</dbReference>
<dbReference type="PROSITE" id="PS50404">
    <property type="entry name" value="GST_NTER"/>
    <property type="match status" value="1"/>
</dbReference>
<dbReference type="Pfam" id="PF13410">
    <property type="entry name" value="GST_C_2"/>
    <property type="match status" value="1"/>
</dbReference>
<dbReference type="SUPFAM" id="SSF47616">
    <property type="entry name" value="GST C-terminal domain-like"/>
    <property type="match status" value="1"/>
</dbReference>
<sequence length="220" mass="24426">MKLHWSPRSPFVRKVMIVLHETDQLSEVNCERSLVAVHLPPNPDVIADNPLGKIPTLILNDGTALFDSRVICEVLDLKAGTELFPSHPPSRIPHLRWQALADGLTDILLLWRTELTRETGQWDAVTSGWLIKVREAMAALEREAEALSDTPFGIGHIAVICALGQLDFRWPDCAWRDHFPALAKLENNLSQRPSTRATAVTDDQAPGANDVTASQLTFSK</sequence>
<keyword evidence="4" id="KW-1185">Reference proteome</keyword>
<feature type="region of interest" description="Disordered" evidence="1">
    <location>
        <begin position="193"/>
        <end position="220"/>
    </location>
</feature>
<protein>
    <submittedName>
        <fullName evidence="3">Glutathione S-transferase</fullName>
    </submittedName>
</protein>
<dbReference type="Gene3D" id="1.20.1050.10">
    <property type="match status" value="1"/>
</dbReference>
<evidence type="ECO:0000256" key="1">
    <source>
        <dbReference type="SAM" id="MobiDB-lite"/>
    </source>
</evidence>
<dbReference type="RefSeq" id="WP_340273959.1">
    <property type="nucleotide sequence ID" value="NZ_JBAKIA010000005.1"/>
</dbReference>
<organism evidence="3 4">
    <name type="scientific">Roseibium algae</name>
    <dbReference type="NCBI Taxonomy" id="3123038"/>
    <lineage>
        <taxon>Bacteria</taxon>
        <taxon>Pseudomonadati</taxon>
        <taxon>Pseudomonadota</taxon>
        <taxon>Alphaproteobacteria</taxon>
        <taxon>Hyphomicrobiales</taxon>
        <taxon>Stappiaceae</taxon>
        <taxon>Roseibium</taxon>
    </lineage>
</organism>
<dbReference type="PANTHER" id="PTHR43968">
    <property type="match status" value="1"/>
</dbReference>
<feature type="domain" description="GST N-terminal" evidence="2">
    <location>
        <begin position="1"/>
        <end position="83"/>
    </location>
</feature>
<feature type="compositionally biased region" description="Polar residues" evidence="1">
    <location>
        <begin position="211"/>
        <end position="220"/>
    </location>
</feature>
<dbReference type="InterPro" id="IPR036249">
    <property type="entry name" value="Thioredoxin-like_sf"/>
</dbReference>
<dbReference type="Gene3D" id="3.40.30.10">
    <property type="entry name" value="Glutaredoxin"/>
    <property type="match status" value="1"/>
</dbReference>
<evidence type="ECO:0000313" key="3">
    <source>
        <dbReference type="EMBL" id="MEJ8474220.1"/>
    </source>
</evidence>
<dbReference type="CDD" id="cd03049">
    <property type="entry name" value="GST_N_3"/>
    <property type="match status" value="1"/>
</dbReference>
<dbReference type="InterPro" id="IPR050983">
    <property type="entry name" value="GST_Omega/HSP26"/>
</dbReference>
<dbReference type="CDD" id="cd03205">
    <property type="entry name" value="GST_C_6"/>
    <property type="match status" value="1"/>
</dbReference>
<name>A0ABU8TJ80_9HYPH</name>
<dbReference type="Pfam" id="PF13409">
    <property type="entry name" value="GST_N_2"/>
    <property type="match status" value="1"/>
</dbReference>
<dbReference type="PANTHER" id="PTHR43968:SF6">
    <property type="entry name" value="GLUTATHIONE S-TRANSFERASE OMEGA"/>
    <property type="match status" value="1"/>
</dbReference>
<dbReference type="InterPro" id="IPR004045">
    <property type="entry name" value="Glutathione_S-Trfase_N"/>
</dbReference>
<reference evidence="3 4" key="1">
    <citation type="submission" date="2024-02" db="EMBL/GenBank/DDBJ databases">
        <title>Roseibium algae sp. nov., isolated from marine alga (Grateloupia sp.), showing potential in myo-inositol conversion.</title>
        <authorList>
            <person name="Wang Y."/>
        </authorList>
    </citation>
    <scope>NUCLEOTIDE SEQUENCE [LARGE SCALE GENOMIC DNA]</scope>
    <source>
        <strain evidence="3 4">H3510</strain>
    </source>
</reference>
<dbReference type="SUPFAM" id="SSF52833">
    <property type="entry name" value="Thioredoxin-like"/>
    <property type="match status" value="1"/>
</dbReference>
<proteinExistence type="predicted"/>
<comment type="caution">
    <text evidence="3">The sequence shown here is derived from an EMBL/GenBank/DDBJ whole genome shotgun (WGS) entry which is preliminary data.</text>
</comment>
<gene>
    <name evidence="3" type="ORF">V6575_08960</name>
</gene>
<dbReference type="Proteomes" id="UP001385499">
    <property type="component" value="Unassembled WGS sequence"/>
</dbReference>
<dbReference type="InterPro" id="IPR036282">
    <property type="entry name" value="Glutathione-S-Trfase_C_sf"/>
</dbReference>